<dbReference type="InterPro" id="IPR036388">
    <property type="entry name" value="WH-like_DNA-bd_sf"/>
</dbReference>
<evidence type="ECO:0000256" key="3">
    <source>
        <dbReference type="ARBA" id="ARBA00011918"/>
    </source>
</evidence>
<dbReference type="Proteomes" id="UP000011547">
    <property type="component" value="Chromosome"/>
</dbReference>
<comment type="similarity">
    <text evidence="2">Belongs to the MGMT family.</text>
</comment>
<dbReference type="InterPro" id="IPR036631">
    <property type="entry name" value="MGMT_N_sf"/>
</dbReference>
<feature type="domain" description="Methylated-DNA-[protein]-cysteine S-methyltransferase DNA binding" evidence="9">
    <location>
        <begin position="80"/>
        <end position="157"/>
    </location>
</feature>
<dbReference type="Pfam" id="PF01035">
    <property type="entry name" value="DNA_binding_1"/>
    <property type="match status" value="1"/>
</dbReference>
<dbReference type="InterPro" id="IPR036217">
    <property type="entry name" value="MethylDNA_cys_MeTrfase_DNAb"/>
</dbReference>
<dbReference type="eggNOG" id="COG0350">
    <property type="taxonomic scope" value="Bacteria"/>
</dbReference>
<accession>M1M4T7</accession>
<evidence type="ECO:0000256" key="5">
    <source>
        <dbReference type="ARBA" id="ARBA00022679"/>
    </source>
</evidence>
<evidence type="ECO:0000256" key="1">
    <source>
        <dbReference type="ARBA" id="ARBA00001286"/>
    </source>
</evidence>
<keyword evidence="7" id="KW-0234">DNA repair</keyword>
<comment type="catalytic activity">
    <reaction evidence="8">
        <text>a 6-O-methyl-2'-deoxyguanosine in DNA + L-cysteinyl-[protein] = S-methyl-L-cysteinyl-[protein] + a 2'-deoxyguanosine in DNA</text>
        <dbReference type="Rhea" id="RHEA:24000"/>
        <dbReference type="Rhea" id="RHEA-COMP:10131"/>
        <dbReference type="Rhea" id="RHEA-COMP:10132"/>
        <dbReference type="Rhea" id="RHEA-COMP:11367"/>
        <dbReference type="Rhea" id="RHEA-COMP:11368"/>
        <dbReference type="ChEBI" id="CHEBI:29950"/>
        <dbReference type="ChEBI" id="CHEBI:82612"/>
        <dbReference type="ChEBI" id="CHEBI:85445"/>
        <dbReference type="ChEBI" id="CHEBI:85448"/>
        <dbReference type="EC" id="2.1.1.63"/>
    </reaction>
</comment>
<dbReference type="EMBL" id="CP003803">
    <property type="protein sequence ID" value="AGF47205.1"/>
    <property type="molecule type" value="Genomic_DNA"/>
</dbReference>
<keyword evidence="12" id="KW-1185">Reference proteome</keyword>
<dbReference type="FunFam" id="1.10.10.10:FF:000214">
    <property type="entry name" value="Methylated-DNA--protein-cysteine methyltransferase"/>
    <property type="match status" value="1"/>
</dbReference>
<evidence type="ECO:0000256" key="6">
    <source>
        <dbReference type="ARBA" id="ARBA00022763"/>
    </source>
</evidence>
<proteinExistence type="inferred from homology"/>
<dbReference type="GO" id="GO:0003908">
    <property type="term" value="F:methylated-DNA-[protein]-cysteine S-methyltransferase activity"/>
    <property type="evidence" value="ECO:0007669"/>
    <property type="project" value="UniProtKB-EC"/>
</dbReference>
<dbReference type="STRING" id="1208919.CDSE_0092"/>
<dbReference type="PATRIC" id="fig|1208919.3.peg.649"/>
<dbReference type="SUPFAM" id="SSF46767">
    <property type="entry name" value="Methylated DNA-protein cysteine methyltransferase, C-terminal domain"/>
    <property type="match status" value="1"/>
</dbReference>
<dbReference type="Gene3D" id="1.10.10.10">
    <property type="entry name" value="Winged helix-like DNA-binding domain superfamily/Winged helix DNA-binding domain"/>
    <property type="match status" value="1"/>
</dbReference>
<sequence>MKDLFYIDEFTPLGPLRIISSSKFIVSVFFLEKNNDSLNNLVIKNNKLDILQKASLELKQWFCGDRISFDLPLFFEGTCFQKKVWNSLIKIPFGETRSYSDIAIDVGNSNAYRAVGTAIASNPILIFVPCHRVIGSNKTLRGFSSGLWRKKILLSLECYRSKL</sequence>
<evidence type="ECO:0000256" key="8">
    <source>
        <dbReference type="ARBA" id="ARBA00049348"/>
    </source>
</evidence>
<dbReference type="Gene3D" id="3.30.160.70">
    <property type="entry name" value="Methylated DNA-protein cysteine methyltransferase domain"/>
    <property type="match status" value="1"/>
</dbReference>
<dbReference type="InterPro" id="IPR008332">
    <property type="entry name" value="MethylG_MeTrfase_N"/>
</dbReference>
<keyword evidence="4 11" id="KW-0489">Methyltransferase</keyword>
<evidence type="ECO:0000313" key="11">
    <source>
        <dbReference type="EMBL" id="AGF47205.1"/>
    </source>
</evidence>
<dbReference type="RefSeq" id="WP_015396616.1">
    <property type="nucleotide sequence ID" value="NC_020294.1"/>
</dbReference>
<dbReference type="AlphaFoldDB" id="M1M4T7"/>
<organism evidence="11 12">
    <name type="scientific">Candidatus Kinetoplastidibacterium desouzai TCC079E</name>
    <dbReference type="NCBI Taxonomy" id="1208919"/>
    <lineage>
        <taxon>Bacteria</taxon>
        <taxon>Pseudomonadati</taxon>
        <taxon>Pseudomonadota</taxon>
        <taxon>Betaproteobacteria</taxon>
        <taxon>Candidatus Kinetoplastidibacterium</taxon>
    </lineage>
</organism>
<evidence type="ECO:0000256" key="7">
    <source>
        <dbReference type="ARBA" id="ARBA00023204"/>
    </source>
</evidence>
<dbReference type="SUPFAM" id="SSF53155">
    <property type="entry name" value="Methylated DNA-protein cysteine methyltransferase domain"/>
    <property type="match status" value="1"/>
</dbReference>
<evidence type="ECO:0000256" key="2">
    <source>
        <dbReference type="ARBA" id="ARBA00008711"/>
    </source>
</evidence>
<dbReference type="PANTHER" id="PTHR10815:SF5">
    <property type="entry name" value="METHYLATED-DNA--PROTEIN-CYSTEINE METHYLTRANSFERASE"/>
    <property type="match status" value="1"/>
</dbReference>
<gene>
    <name evidence="11" type="ORF">CDSE_0092</name>
</gene>
<evidence type="ECO:0000259" key="10">
    <source>
        <dbReference type="Pfam" id="PF02870"/>
    </source>
</evidence>
<dbReference type="EC" id="2.1.1.63" evidence="3"/>
<keyword evidence="5 11" id="KW-0808">Transferase</keyword>
<dbReference type="GO" id="GO:0032259">
    <property type="term" value="P:methylation"/>
    <property type="evidence" value="ECO:0007669"/>
    <property type="project" value="UniProtKB-KW"/>
</dbReference>
<evidence type="ECO:0000259" key="9">
    <source>
        <dbReference type="Pfam" id="PF01035"/>
    </source>
</evidence>
<feature type="domain" description="Methylguanine DNA methyltransferase ribonuclease-like" evidence="10">
    <location>
        <begin position="11"/>
        <end position="73"/>
    </location>
</feature>
<protein>
    <recommendedName>
        <fullName evidence="3">methylated-DNA--[protein]-cysteine S-methyltransferase</fullName>
        <ecNumber evidence="3">2.1.1.63</ecNumber>
    </recommendedName>
</protein>
<dbReference type="PROSITE" id="PS00374">
    <property type="entry name" value="MGMT"/>
    <property type="match status" value="1"/>
</dbReference>
<dbReference type="InterPro" id="IPR014048">
    <property type="entry name" value="MethylDNA_cys_MeTrfase_DNA-bd"/>
</dbReference>
<dbReference type="HOGENOM" id="CLU_000445_52_2_4"/>
<keyword evidence="6" id="KW-0227">DNA damage</keyword>
<dbReference type="PANTHER" id="PTHR10815">
    <property type="entry name" value="METHYLATED-DNA--PROTEIN-CYSTEINE METHYLTRANSFERASE"/>
    <property type="match status" value="1"/>
</dbReference>
<dbReference type="GO" id="GO:0006281">
    <property type="term" value="P:DNA repair"/>
    <property type="evidence" value="ECO:0007669"/>
    <property type="project" value="UniProtKB-KW"/>
</dbReference>
<dbReference type="InterPro" id="IPR001497">
    <property type="entry name" value="MethylDNA_cys_MeTrfase_AS"/>
</dbReference>
<evidence type="ECO:0000313" key="12">
    <source>
        <dbReference type="Proteomes" id="UP000011547"/>
    </source>
</evidence>
<name>M1M4T7_9PROT</name>
<reference evidence="11 12" key="1">
    <citation type="journal article" date="2013" name="Genome Biol. Evol.">
        <title>Genome evolution and phylogenomic analysis of candidatus kinetoplastibacterium, the betaproteobacterial endosymbionts of strigomonas and angomonas.</title>
        <authorList>
            <person name="Alves J.M."/>
            <person name="Serrano M.G."/>
            <person name="Maia da Silva F."/>
            <person name="Voegtly L.J."/>
            <person name="Matveyev A.V."/>
            <person name="Teixeira M.M."/>
            <person name="Camargo E.P."/>
            <person name="Buck G.A."/>
        </authorList>
    </citation>
    <scope>NUCLEOTIDE SEQUENCE [LARGE SCALE GENOMIC DNA]</scope>
    <source>
        <strain evidence="11 12">TCC079E</strain>
    </source>
</reference>
<dbReference type="CDD" id="cd06445">
    <property type="entry name" value="ATase"/>
    <property type="match status" value="1"/>
</dbReference>
<comment type="catalytic activity">
    <reaction evidence="1">
        <text>a 4-O-methyl-thymidine in DNA + L-cysteinyl-[protein] = a thymidine in DNA + S-methyl-L-cysteinyl-[protein]</text>
        <dbReference type="Rhea" id="RHEA:53428"/>
        <dbReference type="Rhea" id="RHEA-COMP:10131"/>
        <dbReference type="Rhea" id="RHEA-COMP:10132"/>
        <dbReference type="Rhea" id="RHEA-COMP:13555"/>
        <dbReference type="Rhea" id="RHEA-COMP:13556"/>
        <dbReference type="ChEBI" id="CHEBI:29950"/>
        <dbReference type="ChEBI" id="CHEBI:82612"/>
        <dbReference type="ChEBI" id="CHEBI:137386"/>
        <dbReference type="ChEBI" id="CHEBI:137387"/>
        <dbReference type="EC" id="2.1.1.63"/>
    </reaction>
</comment>
<evidence type="ECO:0000256" key="4">
    <source>
        <dbReference type="ARBA" id="ARBA00022603"/>
    </source>
</evidence>
<dbReference type="OrthoDB" id="9802228at2"/>
<dbReference type="NCBIfam" id="TIGR00589">
    <property type="entry name" value="ogt"/>
    <property type="match status" value="1"/>
</dbReference>
<dbReference type="KEGG" id="kde:CDSE_0092"/>
<dbReference type="Pfam" id="PF02870">
    <property type="entry name" value="Methyltransf_1N"/>
    <property type="match status" value="1"/>
</dbReference>